<evidence type="ECO:0000256" key="1">
    <source>
        <dbReference type="SAM" id="MobiDB-lite"/>
    </source>
</evidence>
<organism evidence="2 3">
    <name type="scientific">Catenulispora pinistramenti</name>
    <dbReference type="NCBI Taxonomy" id="2705254"/>
    <lineage>
        <taxon>Bacteria</taxon>
        <taxon>Bacillati</taxon>
        <taxon>Actinomycetota</taxon>
        <taxon>Actinomycetes</taxon>
        <taxon>Catenulisporales</taxon>
        <taxon>Catenulisporaceae</taxon>
        <taxon>Catenulispora</taxon>
    </lineage>
</organism>
<dbReference type="RefSeq" id="WP_212020415.1">
    <property type="nucleotide sequence ID" value="NZ_JAAFYZ010000273.1"/>
</dbReference>
<evidence type="ECO:0008006" key="4">
    <source>
        <dbReference type="Google" id="ProtNLM"/>
    </source>
</evidence>
<feature type="compositionally biased region" description="Low complexity" evidence="1">
    <location>
        <begin position="84"/>
        <end position="115"/>
    </location>
</feature>
<evidence type="ECO:0000313" key="3">
    <source>
        <dbReference type="Proteomes" id="UP000730482"/>
    </source>
</evidence>
<dbReference type="InterPro" id="IPR035992">
    <property type="entry name" value="Ricin_B-like_lectins"/>
</dbReference>
<gene>
    <name evidence="2" type="ORF">KGQ19_43040</name>
</gene>
<comment type="caution">
    <text evidence="2">The sequence shown here is derived from an EMBL/GenBank/DDBJ whole genome shotgun (WGS) entry which is preliminary data.</text>
</comment>
<feature type="compositionally biased region" description="Pro residues" evidence="1">
    <location>
        <begin position="129"/>
        <end position="146"/>
    </location>
</feature>
<dbReference type="Gene3D" id="2.80.10.50">
    <property type="match status" value="1"/>
</dbReference>
<keyword evidence="3" id="KW-1185">Reference proteome</keyword>
<proteinExistence type="predicted"/>
<reference evidence="2 3" key="1">
    <citation type="submission" date="2020-02" db="EMBL/GenBank/DDBJ databases">
        <title>Acidophilic actinobacteria isolated from forest soil.</title>
        <authorList>
            <person name="Golinska P."/>
        </authorList>
    </citation>
    <scope>NUCLEOTIDE SEQUENCE [LARGE SCALE GENOMIC DNA]</scope>
    <source>
        <strain evidence="2 3">NL8</strain>
    </source>
</reference>
<protein>
    <recommendedName>
        <fullName evidence="4">Ricin B lectin domain-containing protein</fullName>
    </recommendedName>
</protein>
<dbReference type="EMBL" id="JAAFYZ010000273">
    <property type="protein sequence ID" value="MBS2553650.1"/>
    <property type="molecule type" value="Genomic_DNA"/>
</dbReference>
<sequence>MKFLTQRNAAASGFGLVAVGVGLVLVPGGSSANATVANAAANVAENTSTTTASVAPPVPVASSSAAAPSSAPAKPAPSTPTPSPTGAKSPDPTYSSGPGIFGGPSSTPSSSHAAPTQPPAPHPTTTSKPSPPPVHSSSPAPSPSPHPTSSTIPGTNPGMVINIGDKLAIGVAGSNTADGSQMVVWHPDPNLVDQHWLLNWATVGSTGGIDFESNLTHASVMDLNTANNQVDLWHSLTGTNQLWWFADGPVTDEFYIHNQMTGGCLTDNGLGNLLTVAPCGTGNTAQLWTLT</sequence>
<feature type="compositionally biased region" description="Pro residues" evidence="1">
    <location>
        <begin position="74"/>
        <end position="83"/>
    </location>
</feature>
<name>A0ABS5L6A3_9ACTN</name>
<dbReference type="Proteomes" id="UP000730482">
    <property type="component" value="Unassembled WGS sequence"/>
</dbReference>
<dbReference type="SUPFAM" id="SSF50370">
    <property type="entry name" value="Ricin B-like lectins"/>
    <property type="match status" value="1"/>
</dbReference>
<evidence type="ECO:0000313" key="2">
    <source>
        <dbReference type="EMBL" id="MBS2553650.1"/>
    </source>
</evidence>
<feature type="region of interest" description="Disordered" evidence="1">
    <location>
        <begin position="49"/>
        <end position="159"/>
    </location>
</feature>
<accession>A0ABS5L6A3</accession>
<dbReference type="PROSITE" id="PS50231">
    <property type="entry name" value="RICIN_B_LECTIN"/>
    <property type="match status" value="1"/>
</dbReference>
<feature type="compositionally biased region" description="Low complexity" evidence="1">
    <location>
        <begin position="49"/>
        <end position="73"/>
    </location>
</feature>
<dbReference type="CDD" id="cd00161">
    <property type="entry name" value="beta-trefoil_Ricin-like"/>
    <property type="match status" value="1"/>
</dbReference>